<feature type="domain" description="Replication protein A 70 kDa DNA-binding subunit B/D first OB fold" evidence="1">
    <location>
        <begin position="265"/>
        <end position="328"/>
    </location>
</feature>
<evidence type="ECO:0000313" key="4">
    <source>
        <dbReference type="Proteomes" id="UP000467841"/>
    </source>
</evidence>
<evidence type="ECO:0000259" key="2">
    <source>
        <dbReference type="Pfam" id="PF21530"/>
    </source>
</evidence>
<dbReference type="EMBL" id="CACVBM020000222">
    <property type="protein sequence ID" value="CAA7016473.1"/>
    <property type="molecule type" value="Genomic_DNA"/>
</dbReference>
<dbReference type="CDD" id="cd18809">
    <property type="entry name" value="SF1_C_RecD"/>
    <property type="match status" value="1"/>
</dbReference>
<gene>
    <name evidence="3" type="ORF">MERR_LOCUS3708</name>
</gene>
<dbReference type="InterPro" id="IPR027417">
    <property type="entry name" value="P-loop_NTPase"/>
</dbReference>
<dbReference type="PANTHER" id="PTHR23274:SF48">
    <property type="entry name" value="ATP-DEPENDENT DNA HELICASE"/>
    <property type="match status" value="1"/>
</dbReference>
<dbReference type="PANTHER" id="PTHR23274">
    <property type="entry name" value="DNA HELICASE-RELATED"/>
    <property type="match status" value="1"/>
</dbReference>
<dbReference type="Gene3D" id="2.40.50.140">
    <property type="entry name" value="Nucleic acid-binding proteins"/>
    <property type="match status" value="1"/>
</dbReference>
<dbReference type="SUPFAM" id="SSF52540">
    <property type="entry name" value="P-loop containing nucleoside triphosphate hydrolases"/>
    <property type="match status" value="1"/>
</dbReference>
<dbReference type="InterPro" id="IPR003871">
    <property type="entry name" value="RFA1B/D_OB_1st"/>
</dbReference>
<organism evidence="3 4">
    <name type="scientific">Microthlaspi erraticum</name>
    <dbReference type="NCBI Taxonomy" id="1685480"/>
    <lineage>
        <taxon>Eukaryota</taxon>
        <taxon>Viridiplantae</taxon>
        <taxon>Streptophyta</taxon>
        <taxon>Embryophyta</taxon>
        <taxon>Tracheophyta</taxon>
        <taxon>Spermatophyta</taxon>
        <taxon>Magnoliopsida</taxon>
        <taxon>eudicotyledons</taxon>
        <taxon>Gunneridae</taxon>
        <taxon>Pentapetalae</taxon>
        <taxon>rosids</taxon>
        <taxon>malvids</taxon>
        <taxon>Brassicales</taxon>
        <taxon>Brassicaceae</taxon>
        <taxon>Coluteocarpeae</taxon>
        <taxon>Microthlaspi</taxon>
    </lineage>
</organism>
<dbReference type="InterPro" id="IPR049163">
    <property type="entry name" value="Pif1-like_2B_dom"/>
</dbReference>
<dbReference type="Pfam" id="PF02721">
    <property type="entry name" value="DUF223"/>
    <property type="match status" value="1"/>
</dbReference>
<reference evidence="3" key="1">
    <citation type="submission" date="2020-01" db="EMBL/GenBank/DDBJ databases">
        <authorList>
            <person name="Mishra B."/>
        </authorList>
    </citation>
    <scope>NUCLEOTIDE SEQUENCE [LARGE SCALE GENOMIC DNA]</scope>
</reference>
<name>A0A6D2HL62_9BRAS</name>
<dbReference type="FunFam" id="3.40.50.300:FF:002884">
    <property type="entry name" value="ATP-dependent DNA helicase"/>
    <property type="match status" value="1"/>
</dbReference>
<comment type="caution">
    <text evidence="3">The sequence shown here is derived from an EMBL/GenBank/DDBJ whole genome shotgun (WGS) entry which is preliminary data.</text>
</comment>
<dbReference type="GO" id="GO:0005657">
    <property type="term" value="C:replication fork"/>
    <property type="evidence" value="ECO:0007669"/>
    <property type="project" value="TreeGrafter"/>
</dbReference>
<dbReference type="Proteomes" id="UP000467841">
    <property type="component" value="Unassembled WGS sequence"/>
</dbReference>
<dbReference type="AlphaFoldDB" id="A0A6D2HL62"/>
<dbReference type="GO" id="GO:0006260">
    <property type="term" value="P:DNA replication"/>
    <property type="evidence" value="ECO:0007669"/>
    <property type="project" value="TreeGrafter"/>
</dbReference>
<dbReference type="OrthoDB" id="1930718at2759"/>
<keyword evidence="4" id="KW-1185">Reference proteome</keyword>
<sequence>MLEMGSFLSLTMELLITASNDPMEVISNEVYSDPDMFEVDKDPRYFQDRAILCPTNDDVDLINQFMLRKIPGEERTYLSADSIDPMDIAARNNPIFTPDFLNSIKVPGLPRHLLCLKIGTPVMLLRNIDSKGGLCNGTRLQVTQMADHVLEARVITGDRVGHKVLIPKIVISPSDLKLPFRMRRRQFPLAVAFAMTINKSQGQSLKQVGLYLPRPVFSHGQLYVALSRVTSKKGLKILIVDKEGKPQKQTTNVPICTQWSQTRRWSVKVLKKWVDAGPRGVEGFYAMVVDEAGTRINASVTSTEYVGMFDDQLDEGLWYSLSKFSVVNSPHGWCIMMDSNTKIQKISPRVSSYVTEHRPFTFVMSLRADYALPIRIENCYVLQVGRSLPISMRCTIESPNDVVVCELTDWIAISSKGWNHVVDGGGISRFEFDPRFPFAQELKDKFMISSQHLKSPSQTVNTAEAHFIAHNRNRIV</sequence>
<proteinExistence type="predicted"/>
<protein>
    <submittedName>
        <fullName evidence="3">Uncharacterized protein</fullName>
    </submittedName>
</protein>
<evidence type="ECO:0000259" key="1">
    <source>
        <dbReference type="Pfam" id="PF02721"/>
    </source>
</evidence>
<dbReference type="InterPro" id="IPR012340">
    <property type="entry name" value="NA-bd_OB-fold"/>
</dbReference>
<evidence type="ECO:0000313" key="3">
    <source>
        <dbReference type="EMBL" id="CAA7016473.1"/>
    </source>
</evidence>
<feature type="domain" description="DNA helicase Pif1-like 2B" evidence="2">
    <location>
        <begin position="99"/>
        <end position="145"/>
    </location>
</feature>
<dbReference type="Pfam" id="PF21530">
    <property type="entry name" value="Pif1_2B_dom"/>
    <property type="match status" value="1"/>
</dbReference>
<accession>A0A6D2HL62</accession>